<protein>
    <submittedName>
        <fullName evidence="2">S-methyl-5'-thioadenosine phosphorylase</fullName>
    </submittedName>
</protein>
<reference evidence="2" key="1">
    <citation type="submission" date="2016-11" db="UniProtKB">
        <authorList>
            <consortium name="WormBaseParasite"/>
        </authorList>
    </citation>
    <scope>IDENTIFICATION</scope>
    <source>
        <strain evidence="2">KR3021</strain>
    </source>
</reference>
<dbReference type="Proteomes" id="UP000095286">
    <property type="component" value="Unplaced"/>
</dbReference>
<evidence type="ECO:0000313" key="2">
    <source>
        <dbReference type="WBParaSite" id="RSKR_0000062900.1"/>
    </source>
</evidence>
<organism evidence="1 2">
    <name type="scientific">Rhabditophanes sp. KR3021</name>
    <dbReference type="NCBI Taxonomy" id="114890"/>
    <lineage>
        <taxon>Eukaryota</taxon>
        <taxon>Metazoa</taxon>
        <taxon>Ecdysozoa</taxon>
        <taxon>Nematoda</taxon>
        <taxon>Chromadorea</taxon>
        <taxon>Rhabditida</taxon>
        <taxon>Tylenchina</taxon>
        <taxon>Panagrolaimomorpha</taxon>
        <taxon>Strongyloidoidea</taxon>
        <taxon>Alloionematidae</taxon>
        <taxon>Rhabditophanes</taxon>
    </lineage>
</organism>
<sequence>MVETSNRICCCNLRTAAYIVAFVEVLLCILCVYGLIHNFQLFGATYLLWFIVGIISVIIIIVAIIVLLYGIKKDKPRYLLPHLSAQVFLIAFLLIVALIVLLLLLFRSYHGIRSLLGRGDYIMSDDSTRSIGTILVLVYIAVAILEIFFLWIVWKLYKYLKEYHKLYSKDPFAPGNNITRQNWRTAPVSYCLTDLHYLCTGIGQLDIMKNAVSIDLDTPFGKPSAPIIRGEIDGVIVVLLSRHGDNHEYSPSAVNYRANIWALKELKCDVIIASAASGSLKEEIAPGHMVVVDDFIDRTTKREQTFYDGKEHHPKNVCHIPMVPAFEDKLRNILIESIKEIEVPVHTKGTIVCIEGPRFSSRAESKMYRLLGGDVINMTVVPEVVLCKELGIPYAVIALITDYDSWKETDKAVDVTYVLETLKLNSANSLKVFLNAIKKLRNADFTLVSEGLQMVAKMSVM</sequence>
<proteinExistence type="predicted"/>
<evidence type="ECO:0000313" key="1">
    <source>
        <dbReference type="Proteomes" id="UP000095286"/>
    </source>
</evidence>
<accession>A0AC35TH85</accession>
<dbReference type="WBParaSite" id="RSKR_0000062900.1">
    <property type="protein sequence ID" value="RSKR_0000062900.1"/>
    <property type="gene ID" value="RSKR_0000062900"/>
</dbReference>
<name>A0AC35TH85_9BILA</name>